<feature type="transmembrane region" description="Helical" evidence="2">
    <location>
        <begin position="194"/>
        <end position="217"/>
    </location>
</feature>
<evidence type="ECO:0000313" key="3">
    <source>
        <dbReference type="EMBL" id="NML67047.1"/>
    </source>
</evidence>
<feature type="transmembrane region" description="Helical" evidence="2">
    <location>
        <begin position="130"/>
        <end position="151"/>
    </location>
</feature>
<sequence>MEDYAAKMQLKSDAALREYVTGYAQYRDEAVLAALAELRRRDQPAPEETELRPLLEAVVRQQQATAPAPTPPPERAAAKPPAAEETELDPNAPTLYTPGVIVLFSVLFHFITGAILLALNFKTLGRSRAIWGLGAFVLAYIVGELLVMRLLMARYGTGALDPLLVAALNLPAILAYILWFWPRYVGTHRFRSRSWLLPLLICFVVIAVLQMLMVYLLKQVPGGAQLLQRP</sequence>
<organism evidence="3 4">
    <name type="scientific">Hymenobacter polaris</name>
    <dbReference type="NCBI Taxonomy" id="2682546"/>
    <lineage>
        <taxon>Bacteria</taxon>
        <taxon>Pseudomonadati</taxon>
        <taxon>Bacteroidota</taxon>
        <taxon>Cytophagia</taxon>
        <taxon>Cytophagales</taxon>
        <taxon>Hymenobacteraceae</taxon>
        <taxon>Hymenobacter</taxon>
    </lineage>
</organism>
<gene>
    <name evidence="3" type="ORF">HHL22_17715</name>
</gene>
<dbReference type="Proteomes" id="UP000559626">
    <property type="component" value="Unassembled WGS sequence"/>
</dbReference>
<feature type="region of interest" description="Disordered" evidence="1">
    <location>
        <begin position="62"/>
        <end position="89"/>
    </location>
</feature>
<keyword evidence="2" id="KW-0812">Transmembrane</keyword>
<evidence type="ECO:0000256" key="2">
    <source>
        <dbReference type="SAM" id="Phobius"/>
    </source>
</evidence>
<dbReference type="EMBL" id="JABBGH010000003">
    <property type="protein sequence ID" value="NML67047.1"/>
    <property type="molecule type" value="Genomic_DNA"/>
</dbReference>
<evidence type="ECO:0000256" key="1">
    <source>
        <dbReference type="SAM" id="MobiDB-lite"/>
    </source>
</evidence>
<reference evidence="3 4" key="1">
    <citation type="submission" date="2020-04" db="EMBL/GenBank/DDBJ databases">
        <title>Hymenobacter polaris sp. nov., isolated from Arctic soil.</title>
        <authorList>
            <person name="Dahal R.H."/>
        </authorList>
    </citation>
    <scope>NUCLEOTIDE SEQUENCE [LARGE SCALE GENOMIC DNA]</scope>
    <source>
        <strain evidence="3 4">RP-2-7</strain>
    </source>
</reference>
<dbReference type="AlphaFoldDB" id="A0A7Y0FNK4"/>
<keyword evidence="2" id="KW-1133">Transmembrane helix</keyword>
<dbReference type="RefSeq" id="WP_169532739.1">
    <property type="nucleotide sequence ID" value="NZ_JABBGH010000003.1"/>
</dbReference>
<feature type="transmembrane region" description="Helical" evidence="2">
    <location>
        <begin position="163"/>
        <end position="182"/>
    </location>
</feature>
<keyword evidence="4" id="KW-1185">Reference proteome</keyword>
<evidence type="ECO:0000313" key="4">
    <source>
        <dbReference type="Proteomes" id="UP000559626"/>
    </source>
</evidence>
<comment type="caution">
    <text evidence="3">The sequence shown here is derived from an EMBL/GenBank/DDBJ whole genome shotgun (WGS) entry which is preliminary data.</text>
</comment>
<accession>A0A7Y0FNK4</accession>
<protein>
    <submittedName>
        <fullName evidence="3">Uncharacterized protein</fullName>
    </submittedName>
</protein>
<proteinExistence type="predicted"/>
<feature type="transmembrane region" description="Helical" evidence="2">
    <location>
        <begin position="95"/>
        <end position="118"/>
    </location>
</feature>
<keyword evidence="2" id="KW-0472">Membrane</keyword>
<name>A0A7Y0FNK4_9BACT</name>